<keyword evidence="3" id="KW-1185">Reference proteome</keyword>
<organism evidence="2 3">
    <name type="scientific">Morchella conica CCBAS932</name>
    <dbReference type="NCBI Taxonomy" id="1392247"/>
    <lineage>
        <taxon>Eukaryota</taxon>
        <taxon>Fungi</taxon>
        <taxon>Dikarya</taxon>
        <taxon>Ascomycota</taxon>
        <taxon>Pezizomycotina</taxon>
        <taxon>Pezizomycetes</taxon>
        <taxon>Pezizales</taxon>
        <taxon>Morchellaceae</taxon>
        <taxon>Morchella</taxon>
    </lineage>
</organism>
<dbReference type="InParanoid" id="A0A3N4L750"/>
<evidence type="ECO:0000313" key="2">
    <source>
        <dbReference type="EMBL" id="RPB17312.1"/>
    </source>
</evidence>
<dbReference type="OrthoDB" id="5421701at2759"/>
<dbReference type="AlphaFoldDB" id="A0A3N4L750"/>
<gene>
    <name evidence="2" type="ORF">P167DRAFT_569783</name>
</gene>
<evidence type="ECO:0000256" key="1">
    <source>
        <dbReference type="SAM" id="MobiDB-lite"/>
    </source>
</evidence>
<sequence length="103" mass="11119">MPARWRCCKCDNGPMTVKQGENVCTWSECQHVKCNGCDEKMMSVPLGPFSGPPLLPEVGGGGRILEGWTRGFYATHKLSSCEGPDEGDCSEGEGSESEGEWCS</sequence>
<name>A0A3N4L750_9PEZI</name>
<protein>
    <submittedName>
        <fullName evidence="2">Uncharacterized protein</fullName>
    </submittedName>
</protein>
<reference evidence="2 3" key="1">
    <citation type="journal article" date="2018" name="Nat. Ecol. Evol.">
        <title>Pezizomycetes genomes reveal the molecular basis of ectomycorrhizal truffle lifestyle.</title>
        <authorList>
            <person name="Murat C."/>
            <person name="Payen T."/>
            <person name="Noel B."/>
            <person name="Kuo A."/>
            <person name="Morin E."/>
            <person name="Chen J."/>
            <person name="Kohler A."/>
            <person name="Krizsan K."/>
            <person name="Balestrini R."/>
            <person name="Da Silva C."/>
            <person name="Montanini B."/>
            <person name="Hainaut M."/>
            <person name="Levati E."/>
            <person name="Barry K.W."/>
            <person name="Belfiori B."/>
            <person name="Cichocki N."/>
            <person name="Clum A."/>
            <person name="Dockter R.B."/>
            <person name="Fauchery L."/>
            <person name="Guy J."/>
            <person name="Iotti M."/>
            <person name="Le Tacon F."/>
            <person name="Lindquist E.A."/>
            <person name="Lipzen A."/>
            <person name="Malagnac F."/>
            <person name="Mello A."/>
            <person name="Molinier V."/>
            <person name="Miyauchi S."/>
            <person name="Poulain J."/>
            <person name="Riccioni C."/>
            <person name="Rubini A."/>
            <person name="Sitrit Y."/>
            <person name="Splivallo R."/>
            <person name="Traeger S."/>
            <person name="Wang M."/>
            <person name="Zifcakova L."/>
            <person name="Wipf D."/>
            <person name="Zambonelli A."/>
            <person name="Paolocci F."/>
            <person name="Nowrousian M."/>
            <person name="Ottonello S."/>
            <person name="Baldrian P."/>
            <person name="Spatafora J.W."/>
            <person name="Henrissat B."/>
            <person name="Nagy L.G."/>
            <person name="Aury J.M."/>
            <person name="Wincker P."/>
            <person name="Grigoriev I.V."/>
            <person name="Bonfante P."/>
            <person name="Martin F.M."/>
        </authorList>
    </citation>
    <scope>NUCLEOTIDE SEQUENCE [LARGE SCALE GENOMIC DNA]</scope>
    <source>
        <strain evidence="2 3">CCBAS932</strain>
    </source>
</reference>
<proteinExistence type="predicted"/>
<feature type="compositionally biased region" description="Acidic residues" evidence="1">
    <location>
        <begin position="83"/>
        <end position="103"/>
    </location>
</feature>
<dbReference type="Proteomes" id="UP000277580">
    <property type="component" value="Unassembled WGS sequence"/>
</dbReference>
<dbReference type="EMBL" id="ML119106">
    <property type="protein sequence ID" value="RPB17312.1"/>
    <property type="molecule type" value="Genomic_DNA"/>
</dbReference>
<accession>A0A3N4L750</accession>
<feature type="region of interest" description="Disordered" evidence="1">
    <location>
        <begin position="80"/>
        <end position="103"/>
    </location>
</feature>
<evidence type="ECO:0000313" key="3">
    <source>
        <dbReference type="Proteomes" id="UP000277580"/>
    </source>
</evidence>